<feature type="region of interest" description="Disordered" evidence="1">
    <location>
        <begin position="83"/>
        <end position="116"/>
    </location>
</feature>
<proteinExistence type="predicted"/>
<feature type="compositionally biased region" description="Basic and acidic residues" evidence="1">
    <location>
        <begin position="104"/>
        <end position="113"/>
    </location>
</feature>
<comment type="caution">
    <text evidence="2">The sequence shown here is derived from an EMBL/GenBank/DDBJ whole genome shotgun (WGS) entry which is preliminary data.</text>
</comment>
<organism evidence="2 3">
    <name type="scientific">Rhipicephalus sanguineus</name>
    <name type="common">Brown dog tick</name>
    <name type="synonym">Ixodes sanguineus</name>
    <dbReference type="NCBI Taxonomy" id="34632"/>
    <lineage>
        <taxon>Eukaryota</taxon>
        <taxon>Metazoa</taxon>
        <taxon>Ecdysozoa</taxon>
        <taxon>Arthropoda</taxon>
        <taxon>Chelicerata</taxon>
        <taxon>Arachnida</taxon>
        <taxon>Acari</taxon>
        <taxon>Parasitiformes</taxon>
        <taxon>Ixodida</taxon>
        <taxon>Ixodoidea</taxon>
        <taxon>Ixodidae</taxon>
        <taxon>Rhipicephalinae</taxon>
        <taxon>Rhipicephalus</taxon>
        <taxon>Rhipicephalus</taxon>
    </lineage>
</organism>
<accession>A0A9D4PPI2</accession>
<reference evidence="2" key="2">
    <citation type="submission" date="2021-09" db="EMBL/GenBank/DDBJ databases">
        <authorList>
            <person name="Jia N."/>
            <person name="Wang J."/>
            <person name="Shi W."/>
            <person name="Du L."/>
            <person name="Sun Y."/>
            <person name="Zhan W."/>
            <person name="Jiang J."/>
            <person name="Wang Q."/>
            <person name="Zhang B."/>
            <person name="Ji P."/>
            <person name="Sakyi L.B."/>
            <person name="Cui X."/>
            <person name="Yuan T."/>
            <person name="Jiang B."/>
            <person name="Yang W."/>
            <person name="Lam T.T.-Y."/>
            <person name="Chang Q."/>
            <person name="Ding S."/>
            <person name="Wang X."/>
            <person name="Zhu J."/>
            <person name="Ruan X."/>
            <person name="Zhao L."/>
            <person name="Wei J."/>
            <person name="Que T."/>
            <person name="Du C."/>
            <person name="Cheng J."/>
            <person name="Dai P."/>
            <person name="Han X."/>
            <person name="Huang E."/>
            <person name="Gao Y."/>
            <person name="Liu J."/>
            <person name="Shao H."/>
            <person name="Ye R."/>
            <person name="Li L."/>
            <person name="Wei W."/>
            <person name="Wang X."/>
            <person name="Wang C."/>
            <person name="Huo Q."/>
            <person name="Li W."/>
            <person name="Guo W."/>
            <person name="Chen H."/>
            <person name="Chen S."/>
            <person name="Zhou L."/>
            <person name="Zhou L."/>
            <person name="Ni X."/>
            <person name="Tian J."/>
            <person name="Zhou Y."/>
            <person name="Sheng Y."/>
            <person name="Liu T."/>
            <person name="Pan Y."/>
            <person name="Xia L."/>
            <person name="Li J."/>
            <person name="Zhao F."/>
            <person name="Cao W."/>
        </authorList>
    </citation>
    <scope>NUCLEOTIDE SEQUENCE</scope>
    <source>
        <strain evidence="2">Rsan-2018</strain>
        <tissue evidence="2">Larvae</tissue>
    </source>
</reference>
<evidence type="ECO:0000313" key="2">
    <source>
        <dbReference type="EMBL" id="KAH7950729.1"/>
    </source>
</evidence>
<sequence>MQFDGILPLLDITAQPLMHDILLDAIPVVLRHLAAASNSSPQPYDDLCCGKAYHPLPVSRQFQASPPTPRVVPASRRLSLAQHVTPPATPPSTSLPATSALIPEPDHGPDESIHGPSGVPDICTSSPISMAHDASHTSGFTTATSPHAVESATATDIISLAIIPPIM</sequence>
<dbReference type="AlphaFoldDB" id="A0A9D4PPI2"/>
<feature type="compositionally biased region" description="Low complexity" evidence="1">
    <location>
        <begin position="91"/>
        <end position="101"/>
    </location>
</feature>
<reference evidence="2" key="1">
    <citation type="journal article" date="2020" name="Cell">
        <title>Large-Scale Comparative Analyses of Tick Genomes Elucidate Their Genetic Diversity and Vector Capacities.</title>
        <authorList>
            <consortium name="Tick Genome and Microbiome Consortium (TIGMIC)"/>
            <person name="Jia N."/>
            <person name="Wang J."/>
            <person name="Shi W."/>
            <person name="Du L."/>
            <person name="Sun Y."/>
            <person name="Zhan W."/>
            <person name="Jiang J.F."/>
            <person name="Wang Q."/>
            <person name="Zhang B."/>
            <person name="Ji P."/>
            <person name="Bell-Sakyi L."/>
            <person name="Cui X.M."/>
            <person name="Yuan T.T."/>
            <person name="Jiang B.G."/>
            <person name="Yang W.F."/>
            <person name="Lam T.T."/>
            <person name="Chang Q.C."/>
            <person name="Ding S.J."/>
            <person name="Wang X.J."/>
            <person name="Zhu J.G."/>
            <person name="Ruan X.D."/>
            <person name="Zhao L."/>
            <person name="Wei J.T."/>
            <person name="Ye R.Z."/>
            <person name="Que T.C."/>
            <person name="Du C.H."/>
            <person name="Zhou Y.H."/>
            <person name="Cheng J.X."/>
            <person name="Dai P.F."/>
            <person name="Guo W.B."/>
            <person name="Han X.H."/>
            <person name="Huang E.J."/>
            <person name="Li L.F."/>
            <person name="Wei W."/>
            <person name="Gao Y.C."/>
            <person name="Liu J.Z."/>
            <person name="Shao H.Z."/>
            <person name="Wang X."/>
            <person name="Wang C.C."/>
            <person name="Yang T.C."/>
            <person name="Huo Q.B."/>
            <person name="Li W."/>
            <person name="Chen H.Y."/>
            <person name="Chen S.E."/>
            <person name="Zhou L.G."/>
            <person name="Ni X.B."/>
            <person name="Tian J.H."/>
            <person name="Sheng Y."/>
            <person name="Liu T."/>
            <person name="Pan Y.S."/>
            <person name="Xia L.Y."/>
            <person name="Li J."/>
            <person name="Zhao F."/>
            <person name="Cao W.C."/>
        </authorList>
    </citation>
    <scope>NUCLEOTIDE SEQUENCE</scope>
    <source>
        <strain evidence="2">Rsan-2018</strain>
    </source>
</reference>
<dbReference type="Proteomes" id="UP000821837">
    <property type="component" value="Chromosome 5"/>
</dbReference>
<evidence type="ECO:0000256" key="1">
    <source>
        <dbReference type="SAM" id="MobiDB-lite"/>
    </source>
</evidence>
<dbReference type="EMBL" id="JABSTV010001251">
    <property type="protein sequence ID" value="KAH7950729.1"/>
    <property type="molecule type" value="Genomic_DNA"/>
</dbReference>
<keyword evidence="3" id="KW-1185">Reference proteome</keyword>
<gene>
    <name evidence="2" type="ORF">HPB52_000183</name>
</gene>
<protein>
    <submittedName>
        <fullName evidence="2">Uncharacterized protein</fullName>
    </submittedName>
</protein>
<name>A0A9D4PPI2_RHISA</name>
<evidence type="ECO:0000313" key="3">
    <source>
        <dbReference type="Proteomes" id="UP000821837"/>
    </source>
</evidence>